<reference evidence="1 2" key="1">
    <citation type="submission" date="2014-09" db="EMBL/GenBank/DDBJ databases">
        <authorList>
            <person name="Lapin J.S."/>
            <person name="Pope W.H."/>
            <person name="Hua J."/>
            <person name="Ford M.E."/>
            <person name="Conway J.F."/>
            <person name="Hatfull G.F."/>
            <person name="Hendrix R.W."/>
        </authorList>
    </citation>
    <scope>NUCLEOTIDE SEQUENCE [LARGE SCALE GENOMIC DNA]</scope>
</reference>
<dbReference type="EMBL" id="KM507819">
    <property type="protein sequence ID" value="AIT14439.1"/>
    <property type="molecule type" value="Genomic_DNA"/>
</dbReference>
<accession>A0A097EYC5</accession>
<protein>
    <submittedName>
        <fullName evidence="1">Uncharacterized protein</fullName>
    </submittedName>
</protein>
<evidence type="ECO:0000313" key="2">
    <source>
        <dbReference type="Proteomes" id="UP000029889"/>
    </source>
</evidence>
<dbReference type="KEGG" id="vg:22111589"/>
<dbReference type="GeneID" id="22111589"/>
<organism evidence="1 2">
    <name type="scientific">Escherichia phage 121Q</name>
    <dbReference type="NCBI Taxonomy" id="1555202"/>
    <lineage>
        <taxon>Viruses</taxon>
        <taxon>Duplodnaviria</taxon>
        <taxon>Heunggongvirae</taxon>
        <taxon>Uroviricota</taxon>
        <taxon>Caudoviricetes</taxon>
        <taxon>Asteriusvirus</taxon>
        <taxon>Asteriusvirus av121Q</taxon>
    </lineage>
</organism>
<evidence type="ECO:0000313" key="1">
    <source>
        <dbReference type="EMBL" id="AIT14439.1"/>
    </source>
</evidence>
<name>A0A097EYC5_9CAUD</name>
<proteinExistence type="predicted"/>
<dbReference type="Proteomes" id="UP000029889">
    <property type="component" value="Segment"/>
</dbReference>
<keyword evidence="2" id="KW-1185">Reference proteome</keyword>
<sequence>MNNNINVTYNRYRCGRPTLDYESTEKYWKFIKDSIIDVIGRDRINAWASIYRDDDGETFFITYVSIYYGNESILGLLESLVGKDLIEII</sequence>
<dbReference type="RefSeq" id="YP_009102136.1">
    <property type="nucleotide sequence ID" value="NC_025447.1"/>
</dbReference>
<gene>
    <name evidence="1" type="primary">549</name>
    <name evidence="1" type="ORF">PBI_121Q_549</name>
</gene>